<feature type="domain" description="Gp5/Type VI secretion system Vgr protein OB-fold" evidence="1">
    <location>
        <begin position="365"/>
        <end position="444"/>
    </location>
</feature>
<dbReference type="Proteomes" id="UP000240912">
    <property type="component" value="Unassembled WGS sequence"/>
</dbReference>
<sequence length="620" mass="68983">MEKKLIAEINIEDAPILHFASFRLKQKFNAHHEFELRFNHDKMGAPGLISLDSCRNFMGKSLTASFGYTQGQMQLFSGIVTKVELAQSHGYHGIIIVSGYSPTILIDRGRDLGSYLDKDLNTIAQIAIEDTATNDLKLVTNSSRKAAIDYVIQYKESDFSFLNRLSATYHEWFFYDGQQLHFGKPDDLKEVALFYGRDVQNLQYGMEVAPIKSKRFSYDSRQDTILESESAGKAEGQPDLVHAVRASNSTFSKVYNQPAQIRVDSSSDIREYVENEEKARVSNLLNIKGGGDNPMVGIGTVVDISMSLRQELAFNTQSLGKYLVTGVVHHIEGTGIYHNTFEGIVANSEKIVVHDWQEPLPEMQLAKVVDNNDPQGLGRIKISFQWKCKTNDVSEWLRVVSPNAGTGDRGSNRGFFAIPEIDDQVMIAFEEGNVARPVVIGSVYHKSNVDSSPLIQNHLKSIMTRSGHLIEFDDNESTQGIKITDIHNNIIHIDTKGNNITVTALENMSLNCKNMQINVEENMNISVGKDQSTSVGNSQSTSVQKDISVTAGNNYALSASGDIQESSDTRKESVTKDFMRQSDVSNELASEIVLFSQQENMTLQSGKTVEVNSAEKSKMF</sequence>
<dbReference type="SUPFAM" id="SSF69279">
    <property type="entry name" value="Phage tail proteins"/>
    <property type="match status" value="1"/>
</dbReference>
<dbReference type="OrthoDB" id="727155at2"/>
<dbReference type="EMBL" id="PYLS01000005">
    <property type="protein sequence ID" value="PST83469.1"/>
    <property type="molecule type" value="Genomic_DNA"/>
</dbReference>
<evidence type="ECO:0000313" key="2">
    <source>
        <dbReference type="EMBL" id="PST83469.1"/>
    </source>
</evidence>
<proteinExistence type="predicted"/>
<organism evidence="2 3">
    <name type="scientific">Pedobacter yulinensis</name>
    <dbReference type="NCBI Taxonomy" id="2126353"/>
    <lineage>
        <taxon>Bacteria</taxon>
        <taxon>Pseudomonadati</taxon>
        <taxon>Bacteroidota</taxon>
        <taxon>Sphingobacteriia</taxon>
        <taxon>Sphingobacteriales</taxon>
        <taxon>Sphingobacteriaceae</taxon>
        <taxon>Pedobacter</taxon>
    </lineage>
</organism>
<evidence type="ECO:0000313" key="3">
    <source>
        <dbReference type="Proteomes" id="UP000240912"/>
    </source>
</evidence>
<dbReference type="RefSeq" id="WP_107215729.1">
    <property type="nucleotide sequence ID" value="NZ_KZ686269.1"/>
</dbReference>
<dbReference type="AlphaFoldDB" id="A0A2T3HM13"/>
<name>A0A2T3HM13_9SPHI</name>
<dbReference type="Pfam" id="PF04717">
    <property type="entry name" value="Phage_base_V"/>
    <property type="match status" value="1"/>
</dbReference>
<evidence type="ECO:0000259" key="1">
    <source>
        <dbReference type="Pfam" id="PF04717"/>
    </source>
</evidence>
<reference evidence="2 3" key="1">
    <citation type="submission" date="2018-03" db="EMBL/GenBank/DDBJ databases">
        <authorList>
            <person name="Keele B.F."/>
        </authorList>
    </citation>
    <scope>NUCLEOTIDE SEQUENCE [LARGE SCALE GENOMIC DNA]</scope>
    <source>
        <strain evidence="2 3">YL28-9</strain>
    </source>
</reference>
<dbReference type="Pfam" id="PF05954">
    <property type="entry name" value="Phage_GPD"/>
    <property type="match status" value="1"/>
</dbReference>
<gene>
    <name evidence="2" type="ORF">C7T94_12970</name>
</gene>
<accession>A0A2T3HM13</accession>
<dbReference type="SUPFAM" id="SSF69349">
    <property type="entry name" value="Phage fibre proteins"/>
    <property type="match status" value="1"/>
</dbReference>
<dbReference type="InterPro" id="IPR037026">
    <property type="entry name" value="Vgr_OB-fold_dom_sf"/>
</dbReference>
<protein>
    <submittedName>
        <fullName evidence="2">Type IV secretion protein Rhs</fullName>
    </submittedName>
</protein>
<keyword evidence="3" id="KW-1185">Reference proteome</keyword>
<dbReference type="InterPro" id="IPR006531">
    <property type="entry name" value="Gp5/Vgr_OB"/>
</dbReference>
<dbReference type="Gene3D" id="2.30.110.50">
    <property type="match status" value="1"/>
</dbReference>
<dbReference type="SUPFAM" id="SSF69255">
    <property type="entry name" value="gp5 N-terminal domain-like"/>
    <property type="match status" value="1"/>
</dbReference>
<dbReference type="Gene3D" id="3.55.50.10">
    <property type="entry name" value="Baseplate protein-like domains"/>
    <property type="match status" value="1"/>
</dbReference>
<comment type="caution">
    <text evidence="2">The sequence shown here is derived from an EMBL/GenBank/DDBJ whole genome shotgun (WGS) entry which is preliminary data.</text>
</comment>
<dbReference type="Gene3D" id="2.40.50.230">
    <property type="entry name" value="Gp5 N-terminal domain"/>
    <property type="match status" value="1"/>
</dbReference>